<feature type="transmembrane region" description="Helical" evidence="6">
    <location>
        <begin position="246"/>
        <end position="268"/>
    </location>
</feature>
<dbReference type="PIRSF" id="PIRSF035875">
    <property type="entry name" value="RNase_BN"/>
    <property type="match status" value="1"/>
</dbReference>
<evidence type="ECO:0000256" key="5">
    <source>
        <dbReference type="ARBA" id="ARBA00023136"/>
    </source>
</evidence>
<accession>A0A4R1PUF5</accession>
<dbReference type="Proteomes" id="UP000295169">
    <property type="component" value="Unassembled WGS sequence"/>
</dbReference>
<feature type="transmembrane region" description="Helical" evidence="6">
    <location>
        <begin position="181"/>
        <end position="202"/>
    </location>
</feature>
<comment type="caution">
    <text evidence="7">The sequence shown here is derived from an EMBL/GenBank/DDBJ whole genome shotgun (WGS) entry which is preliminary data.</text>
</comment>
<feature type="transmembrane region" description="Helical" evidence="6">
    <location>
        <begin position="94"/>
        <end position="117"/>
    </location>
</feature>
<evidence type="ECO:0000256" key="1">
    <source>
        <dbReference type="ARBA" id="ARBA00004651"/>
    </source>
</evidence>
<dbReference type="InterPro" id="IPR017039">
    <property type="entry name" value="Virul_fac_BrkB"/>
</dbReference>
<keyword evidence="4 6" id="KW-1133">Transmembrane helix</keyword>
<dbReference type="PANTHER" id="PTHR30213:SF0">
    <property type="entry name" value="UPF0761 MEMBRANE PROTEIN YIHY"/>
    <property type="match status" value="1"/>
</dbReference>
<dbReference type="GO" id="GO:0005886">
    <property type="term" value="C:plasma membrane"/>
    <property type="evidence" value="ECO:0007669"/>
    <property type="project" value="UniProtKB-SubCell"/>
</dbReference>
<keyword evidence="5 6" id="KW-0472">Membrane</keyword>
<dbReference type="NCBIfam" id="TIGR00765">
    <property type="entry name" value="yihY_not_rbn"/>
    <property type="match status" value="1"/>
</dbReference>
<keyword evidence="3 6" id="KW-0812">Transmembrane</keyword>
<evidence type="ECO:0000313" key="8">
    <source>
        <dbReference type="Proteomes" id="UP000295169"/>
    </source>
</evidence>
<dbReference type="EMBL" id="SMMU01000001">
    <property type="protein sequence ID" value="TCL34853.1"/>
    <property type="molecule type" value="Genomic_DNA"/>
</dbReference>
<sequence>MRLLDLRGMGLAEILRCAAKDFMADEMPTYASALAFQMLFSLFPFLLFLIALIGFLDLQQFFDWLQQQAALLLPAQAMDTVNAVIAQFQTERVGLFSVGILAALWTASAGVRSTMLAMNKAYDVKEGRPAWKRIPLSVLYTIGIALMLLSAAALMLVGPQVMGWLAGWVGLEQLIVILWTWLRWPLAVLLLILVVATIYYVAPDVEQRFHFITPGSVLAVLVWIAASLGFGFYVRNFANYDATYGSVGAIIVMLLYFFISAAVLLFGAEMNAVIEHRHPEGKDPGEKQL</sequence>
<evidence type="ECO:0000256" key="4">
    <source>
        <dbReference type="ARBA" id="ARBA00022989"/>
    </source>
</evidence>
<evidence type="ECO:0000313" key="7">
    <source>
        <dbReference type="EMBL" id="TCL34853.1"/>
    </source>
</evidence>
<proteinExistence type="predicted"/>
<reference evidence="7 8" key="1">
    <citation type="submission" date="2019-03" db="EMBL/GenBank/DDBJ databases">
        <title>Genomic Encyclopedia of Type Strains, Phase IV (KMG-IV): sequencing the most valuable type-strain genomes for metagenomic binning, comparative biology and taxonomic classification.</title>
        <authorList>
            <person name="Goeker M."/>
        </authorList>
    </citation>
    <scope>NUCLEOTIDE SEQUENCE [LARGE SCALE GENOMIC DNA]</scope>
    <source>
        <strain evidence="7 8">DSM 2286</strain>
    </source>
</reference>
<keyword evidence="2" id="KW-1003">Cell membrane</keyword>
<dbReference type="PANTHER" id="PTHR30213">
    <property type="entry name" value="INNER MEMBRANE PROTEIN YHJD"/>
    <property type="match status" value="1"/>
</dbReference>
<dbReference type="AlphaFoldDB" id="A0A4R1PUF5"/>
<comment type="subcellular location">
    <subcellularLocation>
        <location evidence="1">Cell membrane</location>
        <topology evidence="1">Multi-pass membrane protein</topology>
    </subcellularLocation>
</comment>
<feature type="transmembrane region" description="Helical" evidence="6">
    <location>
        <begin position="34"/>
        <end position="58"/>
    </location>
</feature>
<evidence type="ECO:0000256" key="6">
    <source>
        <dbReference type="SAM" id="Phobius"/>
    </source>
</evidence>
<feature type="transmembrane region" description="Helical" evidence="6">
    <location>
        <begin position="138"/>
        <end position="161"/>
    </location>
</feature>
<evidence type="ECO:0000256" key="3">
    <source>
        <dbReference type="ARBA" id="ARBA00022692"/>
    </source>
</evidence>
<gene>
    <name evidence="7" type="ORF">EV691_101293</name>
</gene>
<dbReference type="Pfam" id="PF03631">
    <property type="entry name" value="Virul_fac_BrkB"/>
    <property type="match status" value="1"/>
</dbReference>
<organism evidence="7 8">
    <name type="scientific">Azotobacter chroococcum</name>
    <dbReference type="NCBI Taxonomy" id="353"/>
    <lineage>
        <taxon>Bacteria</taxon>
        <taxon>Pseudomonadati</taxon>
        <taxon>Pseudomonadota</taxon>
        <taxon>Gammaproteobacteria</taxon>
        <taxon>Pseudomonadales</taxon>
        <taxon>Pseudomonadaceae</taxon>
        <taxon>Azotobacter</taxon>
    </lineage>
</organism>
<evidence type="ECO:0000256" key="2">
    <source>
        <dbReference type="ARBA" id="ARBA00022475"/>
    </source>
</evidence>
<name>A0A4R1PUF5_9GAMM</name>
<protein>
    <submittedName>
        <fullName evidence="7">Membrane protein</fullName>
    </submittedName>
</protein>
<feature type="transmembrane region" description="Helical" evidence="6">
    <location>
        <begin position="209"/>
        <end position="234"/>
    </location>
</feature>